<feature type="domain" description="EF-hand" evidence="3">
    <location>
        <begin position="66"/>
        <end position="101"/>
    </location>
</feature>
<accession>W0AKX4</accession>
<dbReference type="InterPro" id="IPR011992">
    <property type="entry name" value="EF-hand-dom_pair"/>
</dbReference>
<dbReference type="HOGENOM" id="CLU_091273_4_0_5"/>
<dbReference type="RefSeq" id="WP_025294459.1">
    <property type="nucleotide sequence ID" value="NZ_CP006644.1"/>
</dbReference>
<feature type="compositionally biased region" description="Basic and acidic residues" evidence="1">
    <location>
        <begin position="92"/>
        <end position="115"/>
    </location>
</feature>
<keyword evidence="2" id="KW-0732">Signal</keyword>
<name>W0AKX4_9SPHN</name>
<dbReference type="STRING" id="1123269.NX02_23630"/>
<evidence type="ECO:0000259" key="3">
    <source>
        <dbReference type="PROSITE" id="PS50222"/>
    </source>
</evidence>
<dbReference type="Pfam" id="PF13202">
    <property type="entry name" value="EF-hand_5"/>
    <property type="match status" value="4"/>
</dbReference>
<dbReference type="SMART" id="SM00054">
    <property type="entry name" value="EFh"/>
    <property type="match status" value="3"/>
</dbReference>
<dbReference type="PANTHER" id="PTHR10827:SF85">
    <property type="entry name" value="CALCIUM-BINDING PROTEIN"/>
    <property type="match status" value="1"/>
</dbReference>
<evidence type="ECO:0000256" key="1">
    <source>
        <dbReference type="SAM" id="MobiDB-lite"/>
    </source>
</evidence>
<dbReference type="InterPro" id="IPR018247">
    <property type="entry name" value="EF_Hand_1_Ca_BS"/>
</dbReference>
<dbReference type="PATRIC" id="fig|1123269.5.peg.4627"/>
<feature type="domain" description="EF-hand" evidence="3">
    <location>
        <begin position="132"/>
        <end position="159"/>
    </location>
</feature>
<evidence type="ECO:0000256" key="2">
    <source>
        <dbReference type="SAM" id="SignalP"/>
    </source>
</evidence>
<dbReference type="Proteomes" id="UP000018851">
    <property type="component" value="Chromosome"/>
</dbReference>
<feature type="chain" id="PRO_5004785387" description="EF-hand domain-containing protein" evidence="2">
    <location>
        <begin position="23"/>
        <end position="188"/>
    </location>
</feature>
<proteinExistence type="predicted"/>
<evidence type="ECO:0000313" key="4">
    <source>
        <dbReference type="EMBL" id="AHE56340.1"/>
    </source>
</evidence>
<dbReference type="EMBL" id="CP006644">
    <property type="protein sequence ID" value="AHE56340.1"/>
    <property type="molecule type" value="Genomic_DNA"/>
</dbReference>
<dbReference type="AlphaFoldDB" id="W0AKX4"/>
<dbReference type="PROSITE" id="PS00018">
    <property type="entry name" value="EF_HAND_1"/>
    <property type="match status" value="2"/>
</dbReference>
<dbReference type="Gene3D" id="1.10.238.10">
    <property type="entry name" value="EF-hand"/>
    <property type="match status" value="2"/>
</dbReference>
<dbReference type="PANTHER" id="PTHR10827">
    <property type="entry name" value="RETICULOCALBIN"/>
    <property type="match status" value="1"/>
</dbReference>
<dbReference type="SUPFAM" id="SSF47473">
    <property type="entry name" value="EF-hand"/>
    <property type="match status" value="1"/>
</dbReference>
<dbReference type="PROSITE" id="PS50222">
    <property type="entry name" value="EF_HAND_2"/>
    <property type="match status" value="3"/>
</dbReference>
<gene>
    <name evidence="4" type="ORF">NX02_23630</name>
</gene>
<dbReference type="eggNOG" id="COG5126">
    <property type="taxonomic scope" value="Bacteria"/>
</dbReference>
<feature type="region of interest" description="Disordered" evidence="1">
    <location>
        <begin position="91"/>
        <end position="132"/>
    </location>
</feature>
<dbReference type="KEGG" id="ssan:NX02_23630"/>
<feature type="domain" description="EF-hand" evidence="3">
    <location>
        <begin position="38"/>
        <end position="62"/>
    </location>
</feature>
<sequence>MKKMILFGALGATLLGSGLAVAQPAERPGRDADWTRTEMIARADKQFAKLDTNGDGKITADERAARKDARLEARFQRLDADRNGSVTLAEMKAADAQRGEKRAGRGERDGQERGGRHGMRRGHHGRGGPGGMMMRADADKDGVITKAEFQAPMTAMFDKLDTDRNGVVTKAERDAARATWKAREPKRS</sequence>
<reference evidence="4 5" key="1">
    <citation type="submission" date="2013-07" db="EMBL/GenBank/DDBJ databases">
        <title>Completed genome of Sphingomonas sanxanigenens NX02.</title>
        <authorList>
            <person name="Ma T."/>
            <person name="Huang H."/>
            <person name="Wu M."/>
            <person name="Li X."/>
            <person name="Li G."/>
        </authorList>
    </citation>
    <scope>NUCLEOTIDE SEQUENCE [LARGE SCALE GENOMIC DNA]</scope>
    <source>
        <strain evidence="4 5">NX02</strain>
    </source>
</reference>
<organism evidence="4 5">
    <name type="scientific">Sphingomonas sanxanigenens DSM 19645 = NX02</name>
    <dbReference type="NCBI Taxonomy" id="1123269"/>
    <lineage>
        <taxon>Bacteria</taxon>
        <taxon>Pseudomonadati</taxon>
        <taxon>Pseudomonadota</taxon>
        <taxon>Alphaproteobacteria</taxon>
        <taxon>Sphingomonadales</taxon>
        <taxon>Sphingomonadaceae</taxon>
        <taxon>Sphingomonas</taxon>
    </lineage>
</organism>
<feature type="compositionally biased region" description="Basic residues" evidence="1">
    <location>
        <begin position="116"/>
        <end position="126"/>
    </location>
</feature>
<keyword evidence="5" id="KW-1185">Reference proteome</keyword>
<dbReference type="GO" id="GO:0005509">
    <property type="term" value="F:calcium ion binding"/>
    <property type="evidence" value="ECO:0007669"/>
    <property type="project" value="InterPro"/>
</dbReference>
<dbReference type="OrthoDB" id="113323at2"/>
<protein>
    <recommendedName>
        <fullName evidence="3">EF-hand domain-containing protein</fullName>
    </recommendedName>
</protein>
<evidence type="ECO:0000313" key="5">
    <source>
        <dbReference type="Proteomes" id="UP000018851"/>
    </source>
</evidence>
<feature type="signal peptide" evidence="2">
    <location>
        <begin position="1"/>
        <end position="22"/>
    </location>
</feature>
<dbReference type="InterPro" id="IPR002048">
    <property type="entry name" value="EF_hand_dom"/>
</dbReference>